<evidence type="ECO:0000313" key="5">
    <source>
        <dbReference type="Proteomes" id="UP000292345"/>
    </source>
</evidence>
<feature type="domain" description="N-acetyltransferase" evidence="3">
    <location>
        <begin position="1"/>
        <end position="195"/>
    </location>
</feature>
<dbReference type="RefSeq" id="WP_130244556.1">
    <property type="nucleotide sequence ID" value="NZ_PPUZ01000018.1"/>
</dbReference>
<protein>
    <submittedName>
        <fullName evidence="4">Molybdopterin-guanine dinucleotide biosynthesis protein MobC</fullName>
    </submittedName>
</protein>
<reference evidence="4 5" key="1">
    <citation type="submission" date="2018-01" db="EMBL/GenBank/DDBJ databases">
        <title>Co-occurrence of chitin degradation, pigmentation and bioactivity in marine Pseudoalteromonas.</title>
        <authorList>
            <person name="Paulsen S."/>
            <person name="Gram L."/>
            <person name="Machado H."/>
        </authorList>
    </citation>
    <scope>NUCLEOTIDE SEQUENCE [LARGE SCALE GENOMIC DNA]</scope>
    <source>
        <strain evidence="4 5">S1946</strain>
    </source>
</reference>
<dbReference type="AlphaFoldDB" id="A0A4Q7EN99"/>
<accession>A0A4Q7EN99</accession>
<dbReference type="InterPro" id="IPR016181">
    <property type="entry name" value="Acyl_CoA_acyltransferase"/>
</dbReference>
<evidence type="ECO:0000313" key="4">
    <source>
        <dbReference type="EMBL" id="RZM83329.1"/>
    </source>
</evidence>
<proteinExistence type="predicted"/>
<dbReference type="CDD" id="cd04301">
    <property type="entry name" value="NAT_SF"/>
    <property type="match status" value="1"/>
</dbReference>
<evidence type="ECO:0000259" key="3">
    <source>
        <dbReference type="PROSITE" id="PS51186"/>
    </source>
</evidence>
<keyword evidence="1" id="KW-0808">Transferase</keyword>
<dbReference type="InterPro" id="IPR050680">
    <property type="entry name" value="YpeA/RimI_acetyltransf"/>
</dbReference>
<dbReference type="PROSITE" id="PS51186">
    <property type="entry name" value="GNAT"/>
    <property type="match status" value="1"/>
</dbReference>
<evidence type="ECO:0000256" key="1">
    <source>
        <dbReference type="ARBA" id="ARBA00022679"/>
    </source>
</evidence>
<dbReference type="Proteomes" id="UP000292345">
    <property type="component" value="Unassembled WGS sequence"/>
</dbReference>
<sequence length="197" mass="21539">MTVKFERGWDIKHAQSIAMLYDQAFGSKFSHAIPDKVKRLAVLQSCFIPGYSFVALNNDTPIGIAGFSNGHGALTSGLGITGLMKHLGLPGGIRAGLLFSLYERQPDLNELVMDGIAVQEAYHGQGIGAQLLDCIVTHAQRHKYSSVRLDVIDRNARARKLYEAKGFVAVKTEHFPYLNWLLGFSGSTTMQLNLSSG</sequence>
<gene>
    <name evidence="4" type="ORF">C3B51_06820</name>
</gene>
<dbReference type="GO" id="GO:0016747">
    <property type="term" value="F:acyltransferase activity, transferring groups other than amino-acyl groups"/>
    <property type="evidence" value="ECO:0007669"/>
    <property type="project" value="InterPro"/>
</dbReference>
<organism evidence="4 5">
    <name type="scientific">Pseudoalteromonas rubra</name>
    <dbReference type="NCBI Taxonomy" id="43658"/>
    <lineage>
        <taxon>Bacteria</taxon>
        <taxon>Pseudomonadati</taxon>
        <taxon>Pseudomonadota</taxon>
        <taxon>Gammaproteobacteria</taxon>
        <taxon>Alteromonadales</taxon>
        <taxon>Pseudoalteromonadaceae</taxon>
        <taxon>Pseudoalteromonas</taxon>
    </lineage>
</organism>
<dbReference type="EMBL" id="PPUZ01000018">
    <property type="protein sequence ID" value="RZM83329.1"/>
    <property type="molecule type" value="Genomic_DNA"/>
</dbReference>
<dbReference type="InterPro" id="IPR000182">
    <property type="entry name" value="GNAT_dom"/>
</dbReference>
<name>A0A4Q7EN99_9GAMM</name>
<dbReference type="SUPFAM" id="SSF55729">
    <property type="entry name" value="Acyl-CoA N-acyltransferases (Nat)"/>
    <property type="match status" value="1"/>
</dbReference>
<dbReference type="PANTHER" id="PTHR43420">
    <property type="entry name" value="ACETYLTRANSFERASE"/>
    <property type="match status" value="1"/>
</dbReference>
<comment type="caution">
    <text evidence="4">The sequence shown here is derived from an EMBL/GenBank/DDBJ whole genome shotgun (WGS) entry which is preliminary data.</text>
</comment>
<keyword evidence="2" id="KW-0012">Acyltransferase</keyword>
<evidence type="ECO:0000256" key="2">
    <source>
        <dbReference type="ARBA" id="ARBA00023315"/>
    </source>
</evidence>
<dbReference type="Pfam" id="PF00583">
    <property type="entry name" value="Acetyltransf_1"/>
    <property type="match status" value="1"/>
</dbReference>
<dbReference type="Gene3D" id="3.40.630.30">
    <property type="match status" value="1"/>
</dbReference>